<evidence type="ECO:0000313" key="1">
    <source>
        <dbReference type="EMBL" id="MDY6551450.1"/>
    </source>
</evidence>
<proteinExistence type="predicted"/>
<organism evidence="1 2">
    <name type="scientific">Acinetobacter faecalis</name>
    <dbReference type="NCBI Taxonomy" id="2665161"/>
    <lineage>
        <taxon>Bacteria</taxon>
        <taxon>Pseudomonadati</taxon>
        <taxon>Pseudomonadota</taxon>
        <taxon>Gammaproteobacteria</taxon>
        <taxon>Moraxellales</taxon>
        <taxon>Moraxellaceae</taxon>
        <taxon>Acinetobacter</taxon>
    </lineage>
</organism>
<sequence>MKIRSYLDFDYVVSDREDSYAIQGDLFKAPYATHGIYLDSAISSSKPFKHHPEAKEIKHGSKFIACVGSKPYDHAKNDLVVAYVDKAVEFVDGVAGEDITAINDKTDIQMMMHKIARQQWRERLQWHPLIIRQS</sequence>
<accession>A0ABU5GLM8</accession>
<evidence type="ECO:0000313" key="2">
    <source>
        <dbReference type="Proteomes" id="UP001284094"/>
    </source>
</evidence>
<keyword evidence="2" id="KW-1185">Reference proteome</keyword>
<dbReference type="Proteomes" id="UP001284094">
    <property type="component" value="Unassembled WGS sequence"/>
</dbReference>
<gene>
    <name evidence="1" type="ORF">SKM48_11945</name>
</gene>
<name>A0ABU5GLM8_9GAMM</name>
<protein>
    <submittedName>
        <fullName evidence="1">Uncharacterized protein</fullName>
    </submittedName>
</protein>
<dbReference type="EMBL" id="JAXHPO010000076">
    <property type="protein sequence ID" value="MDY6551450.1"/>
    <property type="molecule type" value="Genomic_DNA"/>
</dbReference>
<comment type="caution">
    <text evidence="1">The sequence shown here is derived from an EMBL/GenBank/DDBJ whole genome shotgun (WGS) entry which is preliminary data.</text>
</comment>
<dbReference type="RefSeq" id="WP_321104458.1">
    <property type="nucleotide sequence ID" value="NZ_JAXHPO010000076.1"/>
</dbReference>
<reference evidence="1 2" key="1">
    <citation type="journal article" date="2024" name="Syst. Appl. Microbiol.">
        <title>Evidence for the occurrence of Acinetobacter faecalis in cattle feces and its emended description.</title>
        <authorList>
            <person name="Kyselkova M."/>
            <person name="Xanthopoulou K."/>
            <person name="Shestivska V."/>
            <person name="Spanelova P."/>
            <person name="Maixnerova M."/>
            <person name="Higgins P.G."/>
            <person name="Nemec A."/>
        </authorList>
    </citation>
    <scope>NUCLEOTIDE SEQUENCE [LARGE SCALE GENOMIC DNA]</scope>
    <source>
        <strain evidence="1 2">ANC 7225</strain>
    </source>
</reference>